<reference evidence="3" key="1">
    <citation type="submission" date="2018-02" db="EMBL/GenBank/DDBJ databases">
        <authorList>
            <person name="Hausmann B."/>
        </authorList>
    </citation>
    <scope>NUCLEOTIDE SEQUENCE [LARGE SCALE GENOMIC DNA]</scope>
    <source>
        <strain evidence="3">Peat soil MAG SbF1</strain>
    </source>
</reference>
<dbReference type="EMBL" id="OMOF01000314">
    <property type="protein sequence ID" value="SPF47253.1"/>
    <property type="molecule type" value="Genomic_DNA"/>
</dbReference>
<sequence>MSYTIEQNFIPGLPKEPYDAGYYVGVVAHATANNGDSADGERNYESTTWQNAFVHFFVDDLKVEQVADTNFLCYGAGHTANHMGYAQVELCQTTDSTKFAKAYDMYTWLLAKLLYNRKLCVVDGVTLMSHEQVSAKWHETTHTDPIDYLTSHGKTWATLVADVTANYNEMEGGETVEEGILIFGPDDFVTAKSLAATLKNEVAIFMRKSDGTAPTAIKSAKHLYVVGGDQKGVGHPNETVLAGVTWFDTVAAVAKKLGY</sequence>
<evidence type="ECO:0000259" key="1">
    <source>
        <dbReference type="SMART" id="SM00644"/>
    </source>
</evidence>
<dbReference type="AlphaFoldDB" id="A0A2U3L5R2"/>
<gene>
    <name evidence="2" type="ORF">SBF1_3810008</name>
</gene>
<protein>
    <submittedName>
        <fullName evidence="2">N-acetylmuramoyl-L-alanine amidase</fullName>
    </submittedName>
</protein>
<dbReference type="InterPro" id="IPR036505">
    <property type="entry name" value="Amidase/PGRP_sf"/>
</dbReference>
<evidence type="ECO:0000313" key="3">
    <source>
        <dbReference type="Proteomes" id="UP000238916"/>
    </source>
</evidence>
<evidence type="ECO:0000313" key="2">
    <source>
        <dbReference type="EMBL" id="SPF47253.1"/>
    </source>
</evidence>
<dbReference type="Proteomes" id="UP000238916">
    <property type="component" value="Unassembled WGS sequence"/>
</dbReference>
<dbReference type="InterPro" id="IPR002502">
    <property type="entry name" value="Amidase_domain"/>
</dbReference>
<dbReference type="Gene3D" id="3.40.80.10">
    <property type="entry name" value="Peptidoglycan recognition protein-like"/>
    <property type="match status" value="1"/>
</dbReference>
<dbReference type="Gene3D" id="3.40.50.12090">
    <property type="match status" value="1"/>
</dbReference>
<dbReference type="CDD" id="cd06583">
    <property type="entry name" value="PGRP"/>
    <property type="match status" value="1"/>
</dbReference>
<dbReference type="SUPFAM" id="SSF55846">
    <property type="entry name" value="N-acetylmuramoyl-L-alanine amidase-like"/>
    <property type="match status" value="1"/>
</dbReference>
<dbReference type="Pfam" id="PF01510">
    <property type="entry name" value="Amidase_2"/>
    <property type="match status" value="1"/>
</dbReference>
<feature type="domain" description="N-acetylmuramoyl-L-alanine amidase" evidence="1">
    <location>
        <begin position="11"/>
        <end position="146"/>
    </location>
</feature>
<dbReference type="GO" id="GO:0008745">
    <property type="term" value="F:N-acetylmuramoyl-L-alanine amidase activity"/>
    <property type="evidence" value="ECO:0007669"/>
    <property type="project" value="InterPro"/>
</dbReference>
<proteinExistence type="predicted"/>
<organism evidence="2 3">
    <name type="scientific">Candidatus Desulfosporosinus infrequens</name>
    <dbReference type="NCBI Taxonomy" id="2043169"/>
    <lineage>
        <taxon>Bacteria</taxon>
        <taxon>Bacillati</taxon>
        <taxon>Bacillota</taxon>
        <taxon>Clostridia</taxon>
        <taxon>Eubacteriales</taxon>
        <taxon>Desulfitobacteriaceae</taxon>
        <taxon>Desulfosporosinus</taxon>
    </lineage>
</organism>
<name>A0A2U3L5R2_9FIRM</name>
<accession>A0A2U3L5R2</accession>
<dbReference type="SMART" id="SM00644">
    <property type="entry name" value="Ami_2"/>
    <property type="match status" value="1"/>
</dbReference>
<dbReference type="OrthoDB" id="9794294at2"/>
<dbReference type="GO" id="GO:0009253">
    <property type="term" value="P:peptidoglycan catabolic process"/>
    <property type="evidence" value="ECO:0007669"/>
    <property type="project" value="InterPro"/>
</dbReference>